<reference evidence="1" key="2">
    <citation type="submission" date="2012-05" db="EMBL/GenBank/DDBJ databases">
        <title>Annotation of the Genome Sequence of Fusarium oxysporum f. sp. melonis 26406.</title>
        <authorList>
            <consortium name="The Broad Institute Genomics Platform"/>
            <person name="Ma L.-J."/>
            <person name="Corby-Kistler H."/>
            <person name="Broz K."/>
            <person name="Gale L.R."/>
            <person name="Jonkers W."/>
            <person name="O'Donnell K."/>
            <person name="Ploetz R."/>
            <person name="Steinberg C."/>
            <person name="Schwartz D.C."/>
            <person name="VanEtten H."/>
            <person name="Zhou S."/>
            <person name="Young S.K."/>
            <person name="Zeng Q."/>
            <person name="Gargeya S."/>
            <person name="Fitzgerald M."/>
            <person name="Abouelleil A."/>
            <person name="Alvarado L."/>
            <person name="Chapman S.B."/>
            <person name="Gainer-Dewar J."/>
            <person name="Goldberg J."/>
            <person name="Griggs A."/>
            <person name="Gujja S."/>
            <person name="Hansen M."/>
            <person name="Howarth C."/>
            <person name="Imamovic A."/>
            <person name="Ireland A."/>
            <person name="Larimer J."/>
            <person name="McCowan C."/>
            <person name="Murphy C."/>
            <person name="Pearson M."/>
            <person name="Poon T.W."/>
            <person name="Priest M."/>
            <person name="Roberts A."/>
            <person name="Saif S."/>
            <person name="Shea T."/>
            <person name="Sykes S."/>
            <person name="Wortman J."/>
            <person name="Nusbaum C."/>
            <person name="Birren B."/>
        </authorList>
    </citation>
    <scope>NUCLEOTIDE SEQUENCE</scope>
    <source>
        <strain evidence="1">26406</strain>
    </source>
</reference>
<name>W9YZ94_FUSOX</name>
<gene>
    <name evidence="1" type="ORF">FOMG_18813</name>
</gene>
<evidence type="ECO:0000313" key="1">
    <source>
        <dbReference type="EMBL" id="EXK24465.1"/>
    </source>
</evidence>
<dbReference type="VEuPathDB" id="FungiDB:FOMG_18813"/>
<dbReference type="HOGENOM" id="CLU_2776028_0_0_1"/>
<proteinExistence type="predicted"/>
<sequence length="69" mass="7782">MFSIYATCISSASLYFLLERPWRAWRATSPRSSLAERSWGLEARSAKTVPYHTLPCTRPTVKVLSSMAS</sequence>
<reference evidence="1" key="1">
    <citation type="submission" date="2012-04" db="EMBL/GenBank/DDBJ databases">
        <title>The Genome Sequence of Fusarium oxysporum melonis.</title>
        <authorList>
            <consortium name="The Broad Institute Genome Sequencing Platform"/>
            <person name="Ma L.-J."/>
            <person name="Gale L.R."/>
            <person name="Schwartz D.C."/>
            <person name="Zhou S."/>
            <person name="Corby-Kistler H."/>
            <person name="Young S.K."/>
            <person name="Zeng Q."/>
            <person name="Gargeya S."/>
            <person name="Fitzgerald M."/>
            <person name="Haas B."/>
            <person name="Abouelleil A."/>
            <person name="Alvarado L."/>
            <person name="Arachchi H.M."/>
            <person name="Berlin A."/>
            <person name="Brown A."/>
            <person name="Chapman S.B."/>
            <person name="Chen Z."/>
            <person name="Dunbar C."/>
            <person name="Freedman E."/>
            <person name="Gearin G."/>
            <person name="Goldberg J."/>
            <person name="Griggs A."/>
            <person name="Gujja S."/>
            <person name="Heiman D."/>
            <person name="Howarth C."/>
            <person name="Larson L."/>
            <person name="Lui A."/>
            <person name="MacDonald P.J.P."/>
            <person name="Montmayeur A."/>
            <person name="Murphy C."/>
            <person name="Neiman D."/>
            <person name="Pearson M."/>
            <person name="Priest M."/>
            <person name="Roberts A."/>
            <person name="Saif S."/>
            <person name="Shea T."/>
            <person name="Shenoy N."/>
            <person name="Sisk P."/>
            <person name="Stolte C."/>
            <person name="Sykes S."/>
            <person name="Wortman J."/>
            <person name="Nusbaum C."/>
            <person name="Birren B."/>
        </authorList>
    </citation>
    <scope>NUCLEOTIDE SEQUENCE</scope>
    <source>
        <strain evidence="1">26406</strain>
    </source>
</reference>
<accession>W9YZ94</accession>
<dbReference type="AlphaFoldDB" id="W9YZ94"/>
<protein>
    <submittedName>
        <fullName evidence="1">Uncharacterized protein</fullName>
    </submittedName>
</protein>
<organism evidence="1">
    <name type="scientific">Fusarium oxysporum f. sp. melonis 26406</name>
    <dbReference type="NCBI Taxonomy" id="1089452"/>
    <lineage>
        <taxon>Eukaryota</taxon>
        <taxon>Fungi</taxon>
        <taxon>Dikarya</taxon>
        <taxon>Ascomycota</taxon>
        <taxon>Pezizomycotina</taxon>
        <taxon>Sordariomycetes</taxon>
        <taxon>Hypocreomycetidae</taxon>
        <taxon>Hypocreales</taxon>
        <taxon>Nectriaceae</taxon>
        <taxon>Fusarium</taxon>
        <taxon>Fusarium oxysporum species complex</taxon>
    </lineage>
</organism>
<dbReference type="Proteomes" id="UP000030703">
    <property type="component" value="Unassembled WGS sequence"/>
</dbReference>
<dbReference type="EMBL" id="JH659488">
    <property type="protein sequence ID" value="EXK24465.1"/>
    <property type="molecule type" value="Genomic_DNA"/>
</dbReference>